<dbReference type="PIRSF" id="PIRSF028704">
    <property type="entry name" value="UPC028704"/>
    <property type="match status" value="1"/>
</dbReference>
<dbReference type="Proteomes" id="UP000246569">
    <property type="component" value="Unassembled WGS sequence"/>
</dbReference>
<feature type="transmembrane region" description="Helical" evidence="1">
    <location>
        <begin position="157"/>
        <end position="175"/>
    </location>
</feature>
<protein>
    <recommendedName>
        <fullName evidence="4">OpgC protein</fullName>
    </recommendedName>
</protein>
<evidence type="ECO:0000313" key="3">
    <source>
        <dbReference type="Proteomes" id="UP000246569"/>
    </source>
</evidence>
<feature type="transmembrane region" description="Helical" evidence="1">
    <location>
        <begin position="352"/>
        <end position="376"/>
    </location>
</feature>
<dbReference type="Pfam" id="PF10129">
    <property type="entry name" value="OpgC_C"/>
    <property type="match status" value="1"/>
</dbReference>
<feature type="transmembrane region" description="Helical" evidence="1">
    <location>
        <begin position="27"/>
        <end position="49"/>
    </location>
</feature>
<feature type="transmembrane region" description="Helical" evidence="1">
    <location>
        <begin position="55"/>
        <end position="75"/>
    </location>
</feature>
<feature type="transmembrane region" description="Helical" evidence="1">
    <location>
        <begin position="328"/>
        <end position="346"/>
    </location>
</feature>
<proteinExistence type="predicted"/>
<comment type="caution">
    <text evidence="2">The sequence shown here is derived from an EMBL/GenBank/DDBJ whole genome shotgun (WGS) entry which is preliminary data.</text>
</comment>
<feature type="transmembrane region" description="Helical" evidence="1">
    <location>
        <begin position="210"/>
        <end position="230"/>
    </location>
</feature>
<feature type="transmembrane region" description="Helical" evidence="1">
    <location>
        <begin position="96"/>
        <end position="116"/>
    </location>
</feature>
<dbReference type="EMBL" id="QGTJ01000002">
    <property type="protein sequence ID" value="PWV64746.1"/>
    <property type="molecule type" value="Genomic_DNA"/>
</dbReference>
<feature type="transmembrane region" description="Helical" evidence="1">
    <location>
        <begin position="289"/>
        <end position="307"/>
    </location>
</feature>
<evidence type="ECO:0000256" key="1">
    <source>
        <dbReference type="SAM" id="Phobius"/>
    </source>
</evidence>
<reference evidence="2 3" key="1">
    <citation type="submission" date="2018-05" db="EMBL/GenBank/DDBJ databases">
        <title>Genomic Encyclopedia of Type Strains, Phase IV (KMG-IV): sequencing the most valuable type-strain genomes for metagenomic binning, comparative biology and taxonomic classification.</title>
        <authorList>
            <person name="Goeker M."/>
        </authorList>
    </citation>
    <scope>NUCLEOTIDE SEQUENCE [LARGE SCALE GENOMIC DNA]</scope>
    <source>
        <strain evidence="2 3">DSM 23606</strain>
    </source>
</reference>
<keyword evidence="1" id="KW-0812">Transmembrane</keyword>
<keyword evidence="3" id="KW-1185">Reference proteome</keyword>
<feature type="transmembrane region" description="Helical" evidence="1">
    <location>
        <begin position="242"/>
        <end position="263"/>
    </location>
</feature>
<gene>
    <name evidence="2" type="ORF">C7443_102399</name>
</gene>
<keyword evidence="1" id="KW-0472">Membrane</keyword>
<organism evidence="2 3">
    <name type="scientific">Plasticicumulans acidivorans</name>
    <dbReference type="NCBI Taxonomy" id="886464"/>
    <lineage>
        <taxon>Bacteria</taxon>
        <taxon>Pseudomonadati</taxon>
        <taxon>Pseudomonadota</taxon>
        <taxon>Gammaproteobacteria</taxon>
        <taxon>Candidatus Competibacteraceae</taxon>
        <taxon>Plasticicumulans</taxon>
    </lineage>
</organism>
<dbReference type="PANTHER" id="PTHR38592">
    <property type="entry name" value="BLL4819 PROTEIN"/>
    <property type="match status" value="1"/>
</dbReference>
<dbReference type="RefSeq" id="WP_246004543.1">
    <property type="nucleotide sequence ID" value="NZ_QGTJ01000002.1"/>
</dbReference>
<dbReference type="AlphaFoldDB" id="A0A317N046"/>
<feature type="transmembrane region" description="Helical" evidence="1">
    <location>
        <begin position="180"/>
        <end position="198"/>
    </location>
</feature>
<keyword evidence="1" id="KW-1133">Transmembrane helix</keyword>
<dbReference type="InterPro" id="IPR014550">
    <property type="entry name" value="UCP028704_OpgC"/>
</dbReference>
<name>A0A317N046_9GAMM</name>
<accession>A0A317N046</accession>
<sequence>MTHAAITAAGPLPVGIRAGGRDLRLDFFRGLALLYIFLDHVPSNVVAWLTLRNYGFSDATEIFVFISGYSAALAYGRRMQAHGFVFGTASVLHRAWEIYIAHIFLFVLYSAQIAWIGTRFHNPMFAEEANLLRFLDDPLANFVEALLLRFRPANMDVLPLYIVLLLGFAPALWCLLRRPWLTLTLSAALYLAAGLNNWNLPAYPPGSAWYFNPLCWQFLFLLGAACALYPALPHAIERQARWLQPLALAMLIFALAVTATWHLPEYAELMPEWLAQLIYPISKTNLDPLRLLHFLALAWLAGHYVDADARFLRGRWAAPLVLCGRHSLHVFCLGILLAFAAHFYLVEFHGGTLAQLGVSVAGAGLMLLLALLMEWYRQARQPRRIPETSHARED</sequence>
<dbReference type="PANTHER" id="PTHR38592:SF3">
    <property type="entry name" value="BLL4819 PROTEIN"/>
    <property type="match status" value="1"/>
</dbReference>
<evidence type="ECO:0008006" key="4">
    <source>
        <dbReference type="Google" id="ProtNLM"/>
    </source>
</evidence>
<evidence type="ECO:0000313" key="2">
    <source>
        <dbReference type="EMBL" id="PWV64746.1"/>
    </source>
</evidence>